<reference evidence="11" key="1">
    <citation type="submission" date="2019-12" db="EMBL/GenBank/DDBJ databases">
        <title>Actinomadura physcomitrii sp. nov., a novel actinomycete isolated from moss [Physcomitrium sphaericum (Ludw) Fuernr].</title>
        <authorList>
            <person name="Zhuang X."/>
        </authorList>
    </citation>
    <scope>NUCLEOTIDE SEQUENCE [LARGE SCALE GENOMIC DNA]</scope>
    <source>
        <strain evidence="11">LD22</strain>
    </source>
</reference>
<evidence type="ECO:0000256" key="2">
    <source>
        <dbReference type="ARBA" id="ARBA00022527"/>
    </source>
</evidence>
<dbReference type="InterPro" id="IPR008271">
    <property type="entry name" value="Ser/Thr_kinase_AS"/>
</dbReference>
<dbReference type="AlphaFoldDB" id="A0A6I4MEK7"/>
<dbReference type="CDD" id="cd04458">
    <property type="entry name" value="CSP_CDS"/>
    <property type="match status" value="1"/>
</dbReference>
<keyword evidence="2" id="KW-0723">Serine/threonine-protein kinase</keyword>
<dbReference type="PANTHER" id="PTHR43289:SF6">
    <property type="entry name" value="SERINE_THREONINE-PROTEIN KINASE NEKL-3"/>
    <property type="match status" value="1"/>
</dbReference>
<keyword evidence="6 7" id="KW-0067">ATP-binding</keyword>
<evidence type="ECO:0000256" key="7">
    <source>
        <dbReference type="PROSITE-ProRule" id="PRU10141"/>
    </source>
</evidence>
<keyword evidence="3" id="KW-0808">Transferase</keyword>
<dbReference type="InterPro" id="IPR002059">
    <property type="entry name" value="CSP_DNA-bd"/>
</dbReference>
<comment type="caution">
    <text evidence="11">The sequence shown here is derived from an EMBL/GenBank/DDBJ whole genome shotgun (WGS) entry which is preliminary data.</text>
</comment>
<evidence type="ECO:0000256" key="4">
    <source>
        <dbReference type="ARBA" id="ARBA00022741"/>
    </source>
</evidence>
<keyword evidence="12" id="KW-1185">Reference proteome</keyword>
<dbReference type="PRINTS" id="PR00050">
    <property type="entry name" value="COLDSHOCK"/>
</dbReference>
<dbReference type="CDD" id="cd14014">
    <property type="entry name" value="STKc_PknB_like"/>
    <property type="match status" value="1"/>
</dbReference>
<evidence type="ECO:0000256" key="8">
    <source>
        <dbReference type="RuleBase" id="RU000408"/>
    </source>
</evidence>
<dbReference type="PANTHER" id="PTHR43289">
    <property type="entry name" value="MITOGEN-ACTIVATED PROTEIN KINASE KINASE KINASE 20-RELATED"/>
    <property type="match status" value="1"/>
</dbReference>
<feature type="domain" description="Protein kinase" evidence="9">
    <location>
        <begin position="10"/>
        <end position="278"/>
    </location>
</feature>
<sequence>MAAEVLGGRYRLDELVGAGGMGQVWRAYDQTLDRVVAVKVIAGLNAAPEAAARLRREARAAAKLTGPHVAAVHDYGRDDTANRDYIVTEFITGTDLGRRVREHGPQDHGDVARWGVQICDALIEAHEAGVYHRDLKPQNIMLTARGAIKLVDFGIAAYAEAADYTRITASGVVIGTPAYMSPEQVEDRDVDHRSDLYSLGCTLFELLTGRPPFTGKVVTILLDHVRTPPPAPGSIRAGIPYFWDDLVGMLLAKDPDRRISSANARKVLELIVSAAPLLPSASEAGLTSQKQAAASGEALGGAAKPDLAQQAGVPETGQAGEYVTGRVKWWNEEKGYGFITPDGPGPDVFAHYSNILMDGYRTLSDGQRVRFTVVQMKRGPAAENITPL</sequence>
<dbReference type="SUPFAM" id="SSF56112">
    <property type="entry name" value="Protein kinase-like (PK-like)"/>
    <property type="match status" value="1"/>
</dbReference>
<dbReference type="InterPro" id="IPR012340">
    <property type="entry name" value="NA-bd_OB-fold"/>
</dbReference>
<proteinExistence type="predicted"/>
<keyword evidence="5 11" id="KW-0418">Kinase</keyword>
<evidence type="ECO:0000313" key="12">
    <source>
        <dbReference type="Proteomes" id="UP000462055"/>
    </source>
</evidence>
<evidence type="ECO:0000259" key="10">
    <source>
        <dbReference type="PROSITE" id="PS51857"/>
    </source>
</evidence>
<dbReference type="GO" id="GO:0005524">
    <property type="term" value="F:ATP binding"/>
    <property type="evidence" value="ECO:0007669"/>
    <property type="project" value="UniProtKB-UniRule"/>
</dbReference>
<organism evidence="11 12">
    <name type="scientific">Actinomadura physcomitrii</name>
    <dbReference type="NCBI Taxonomy" id="2650748"/>
    <lineage>
        <taxon>Bacteria</taxon>
        <taxon>Bacillati</taxon>
        <taxon>Actinomycetota</taxon>
        <taxon>Actinomycetes</taxon>
        <taxon>Streptosporangiales</taxon>
        <taxon>Thermomonosporaceae</taxon>
        <taxon>Actinomadura</taxon>
    </lineage>
</organism>
<feature type="domain" description="CSD" evidence="10">
    <location>
        <begin position="322"/>
        <end position="387"/>
    </location>
</feature>
<evidence type="ECO:0000256" key="5">
    <source>
        <dbReference type="ARBA" id="ARBA00022777"/>
    </source>
</evidence>
<dbReference type="GO" id="GO:0004674">
    <property type="term" value="F:protein serine/threonine kinase activity"/>
    <property type="evidence" value="ECO:0007669"/>
    <property type="project" value="UniProtKB-KW"/>
</dbReference>
<dbReference type="InterPro" id="IPR011009">
    <property type="entry name" value="Kinase-like_dom_sf"/>
</dbReference>
<dbReference type="EC" id="2.7.11.1" evidence="1"/>
<dbReference type="InterPro" id="IPR019844">
    <property type="entry name" value="CSD_CS"/>
</dbReference>
<evidence type="ECO:0000256" key="3">
    <source>
        <dbReference type="ARBA" id="ARBA00022679"/>
    </source>
</evidence>
<dbReference type="PROSITE" id="PS50011">
    <property type="entry name" value="PROTEIN_KINASE_DOM"/>
    <property type="match status" value="1"/>
</dbReference>
<dbReference type="SMART" id="SM00220">
    <property type="entry name" value="S_TKc"/>
    <property type="match status" value="1"/>
</dbReference>
<dbReference type="SUPFAM" id="SSF50249">
    <property type="entry name" value="Nucleic acid-binding proteins"/>
    <property type="match status" value="1"/>
</dbReference>
<dbReference type="PROSITE" id="PS00352">
    <property type="entry name" value="CSD_1"/>
    <property type="match status" value="1"/>
</dbReference>
<dbReference type="RefSeq" id="WP_151593174.1">
    <property type="nucleotide sequence ID" value="NZ_WBMS02000006.1"/>
</dbReference>
<dbReference type="FunFam" id="1.10.510.10:FF:000021">
    <property type="entry name" value="Serine/threonine protein kinase"/>
    <property type="match status" value="1"/>
</dbReference>
<dbReference type="InterPro" id="IPR011129">
    <property type="entry name" value="CSD"/>
</dbReference>
<evidence type="ECO:0000259" key="9">
    <source>
        <dbReference type="PROSITE" id="PS50011"/>
    </source>
</evidence>
<feature type="binding site" evidence="7">
    <location>
        <position position="39"/>
    </location>
    <ligand>
        <name>ATP</name>
        <dbReference type="ChEBI" id="CHEBI:30616"/>
    </ligand>
</feature>
<evidence type="ECO:0000256" key="1">
    <source>
        <dbReference type="ARBA" id="ARBA00012513"/>
    </source>
</evidence>
<protein>
    <recommendedName>
        <fullName evidence="1">non-specific serine/threonine protein kinase</fullName>
        <ecNumber evidence="1">2.7.11.1</ecNumber>
    </recommendedName>
</protein>
<dbReference type="Proteomes" id="UP000462055">
    <property type="component" value="Unassembled WGS sequence"/>
</dbReference>
<dbReference type="SMART" id="SM00357">
    <property type="entry name" value="CSP"/>
    <property type="match status" value="1"/>
</dbReference>
<dbReference type="Gene3D" id="1.10.510.10">
    <property type="entry name" value="Transferase(Phosphotransferase) domain 1"/>
    <property type="match status" value="1"/>
</dbReference>
<gene>
    <name evidence="11" type="ORF">F8568_009700</name>
</gene>
<dbReference type="GO" id="GO:0003676">
    <property type="term" value="F:nucleic acid binding"/>
    <property type="evidence" value="ECO:0007669"/>
    <property type="project" value="InterPro"/>
</dbReference>
<dbReference type="EMBL" id="WBMS02000006">
    <property type="protein sequence ID" value="MWA00646.1"/>
    <property type="molecule type" value="Genomic_DNA"/>
</dbReference>
<comment type="subcellular location">
    <subcellularLocation>
        <location evidence="8">Cytoplasm</location>
    </subcellularLocation>
</comment>
<name>A0A6I4MEK7_9ACTN</name>
<dbReference type="Gene3D" id="2.40.50.140">
    <property type="entry name" value="Nucleic acid-binding proteins"/>
    <property type="match status" value="1"/>
</dbReference>
<dbReference type="PROSITE" id="PS51857">
    <property type="entry name" value="CSD_2"/>
    <property type="match status" value="1"/>
</dbReference>
<evidence type="ECO:0000256" key="6">
    <source>
        <dbReference type="ARBA" id="ARBA00022840"/>
    </source>
</evidence>
<keyword evidence="4 7" id="KW-0547">Nucleotide-binding</keyword>
<dbReference type="GO" id="GO:0005737">
    <property type="term" value="C:cytoplasm"/>
    <property type="evidence" value="ECO:0007669"/>
    <property type="project" value="UniProtKB-SubCell"/>
</dbReference>
<dbReference type="Pfam" id="PF00313">
    <property type="entry name" value="CSD"/>
    <property type="match status" value="1"/>
</dbReference>
<accession>A0A6I4MEK7</accession>
<dbReference type="PROSITE" id="PS00107">
    <property type="entry name" value="PROTEIN_KINASE_ATP"/>
    <property type="match status" value="1"/>
</dbReference>
<dbReference type="InterPro" id="IPR017441">
    <property type="entry name" value="Protein_kinase_ATP_BS"/>
</dbReference>
<evidence type="ECO:0000313" key="11">
    <source>
        <dbReference type="EMBL" id="MWA00646.1"/>
    </source>
</evidence>
<dbReference type="PROSITE" id="PS00108">
    <property type="entry name" value="PROTEIN_KINASE_ST"/>
    <property type="match status" value="1"/>
</dbReference>
<dbReference type="InterPro" id="IPR000719">
    <property type="entry name" value="Prot_kinase_dom"/>
</dbReference>
<dbReference type="Gene3D" id="3.30.200.20">
    <property type="entry name" value="Phosphorylase Kinase, domain 1"/>
    <property type="match status" value="1"/>
</dbReference>
<dbReference type="Pfam" id="PF00069">
    <property type="entry name" value="Pkinase"/>
    <property type="match status" value="1"/>
</dbReference>